<dbReference type="PROSITE" id="PS00640">
    <property type="entry name" value="THIOL_PROTEASE_ASN"/>
    <property type="match status" value="1"/>
</dbReference>
<accession>A0A914A1H1</accession>
<dbReference type="InterPro" id="IPR013128">
    <property type="entry name" value="Peptidase_C1A"/>
</dbReference>
<proteinExistence type="inferred from homology"/>
<dbReference type="Gene3D" id="3.90.70.10">
    <property type="entry name" value="Cysteine proteinases"/>
    <property type="match status" value="1"/>
</dbReference>
<dbReference type="Pfam" id="PF00112">
    <property type="entry name" value="Peptidase_C1"/>
    <property type="match status" value="1"/>
</dbReference>
<dbReference type="SUPFAM" id="SSF54001">
    <property type="entry name" value="Cysteine proteinases"/>
    <property type="match status" value="1"/>
</dbReference>
<dbReference type="GO" id="GO:0008234">
    <property type="term" value="F:cysteine-type peptidase activity"/>
    <property type="evidence" value="ECO:0007669"/>
    <property type="project" value="InterPro"/>
</dbReference>
<feature type="chain" id="PRO_5037549574" description="SMB domain-containing protein" evidence="3">
    <location>
        <begin position="27"/>
        <end position="449"/>
    </location>
</feature>
<dbReference type="GeneID" id="119729214"/>
<dbReference type="OrthoDB" id="3789175at2759"/>
<dbReference type="AlphaFoldDB" id="A0A914A1H1"/>
<dbReference type="PRINTS" id="PR00705">
    <property type="entry name" value="PAPAIN"/>
</dbReference>
<dbReference type="Proteomes" id="UP000887568">
    <property type="component" value="Unplaced"/>
</dbReference>
<feature type="signal peptide" evidence="3">
    <location>
        <begin position="1"/>
        <end position="26"/>
    </location>
</feature>
<organism evidence="5 6">
    <name type="scientific">Patiria miniata</name>
    <name type="common">Bat star</name>
    <name type="synonym">Asterina miniata</name>
    <dbReference type="NCBI Taxonomy" id="46514"/>
    <lineage>
        <taxon>Eukaryota</taxon>
        <taxon>Metazoa</taxon>
        <taxon>Echinodermata</taxon>
        <taxon>Eleutherozoa</taxon>
        <taxon>Asterozoa</taxon>
        <taxon>Asteroidea</taxon>
        <taxon>Valvatacea</taxon>
        <taxon>Valvatida</taxon>
        <taxon>Asterinidae</taxon>
        <taxon>Patiria</taxon>
    </lineage>
</organism>
<dbReference type="PANTHER" id="PTHR12411">
    <property type="entry name" value="CYSTEINE PROTEASE FAMILY C1-RELATED"/>
    <property type="match status" value="1"/>
</dbReference>
<evidence type="ECO:0000256" key="3">
    <source>
        <dbReference type="SAM" id="SignalP"/>
    </source>
</evidence>
<dbReference type="RefSeq" id="XP_038057708.1">
    <property type="nucleotide sequence ID" value="XM_038201780.1"/>
</dbReference>
<dbReference type="PROSITE" id="PS00639">
    <property type="entry name" value="THIOL_PROTEASE_HIS"/>
    <property type="match status" value="1"/>
</dbReference>
<dbReference type="EnsemblMetazoa" id="XM_038201780.1">
    <property type="protein sequence ID" value="XP_038057708.1"/>
    <property type="gene ID" value="LOC119729214"/>
</dbReference>
<evidence type="ECO:0000256" key="1">
    <source>
        <dbReference type="ARBA" id="ARBA00008455"/>
    </source>
</evidence>
<dbReference type="OMA" id="KDPDCCP"/>
<dbReference type="InterPro" id="IPR001212">
    <property type="entry name" value="Somatomedin_B_dom"/>
</dbReference>
<reference evidence="5" key="1">
    <citation type="submission" date="2022-11" db="UniProtKB">
        <authorList>
            <consortium name="EnsemblMetazoa"/>
        </authorList>
    </citation>
    <scope>IDENTIFICATION</scope>
</reference>
<protein>
    <recommendedName>
        <fullName evidence="4">SMB domain-containing protein</fullName>
    </recommendedName>
</protein>
<evidence type="ECO:0000313" key="6">
    <source>
        <dbReference type="Proteomes" id="UP000887568"/>
    </source>
</evidence>
<comment type="similarity">
    <text evidence="1">Belongs to the peptidase C1 family.</text>
</comment>
<dbReference type="InterPro" id="IPR000668">
    <property type="entry name" value="Peptidase_C1A_C"/>
</dbReference>
<dbReference type="InterPro" id="IPR038765">
    <property type="entry name" value="Papain-like_cys_pep_sf"/>
</dbReference>
<keyword evidence="3" id="KW-0732">Signal</keyword>
<sequence length="449" mass="50216">MILFSAYPLGILTVIVLLMLTVPARAQYCSERPGGCCPGRDDACTVPRADTLCYCDEFCLRSKDPDCCPDVFNNCTALPSTKSPLNPNPITTGDCIYQGRNLYAGDSIKINCNTCACLPMVGGYQLECEENVCLIREEIINSVNSESNGWRASNYSFLWGMTLEEGIQRRLGTLKPGRAVAAMTEIDIEQTNQLPESFDSRQKWPGWVEGVMDQGNCGSSWAVSTTAVASDRLAIQSMGHMRAPLSAQNLLSCNTRGQRGCDGGRIDRAWFYVRRFGIVTDQCYPYKSGMDEASMMTRHACMLPRYKTTPCPKDKVTSEKYQSSPPYRISTEEDDIKAEILENGPVQATLLVKADFYSYARGVYKYTRGSVKESSQHRRKGYHSVRVLGWGVDRTDPDNPIPYWLCANSWGSQWGEDGYFRILRGQDECEIESFILGVWGDVDMDMMQG</sequence>
<evidence type="ECO:0000259" key="4">
    <source>
        <dbReference type="PROSITE" id="PS50958"/>
    </source>
</evidence>
<dbReference type="PROSITE" id="PS50958">
    <property type="entry name" value="SMB_2"/>
    <property type="match status" value="1"/>
</dbReference>
<dbReference type="InterPro" id="IPR025660">
    <property type="entry name" value="Pept_his_AS"/>
</dbReference>
<evidence type="ECO:0000313" key="5">
    <source>
        <dbReference type="EnsemblMetazoa" id="XP_038057708.1"/>
    </source>
</evidence>
<dbReference type="SMART" id="SM00645">
    <property type="entry name" value="Pept_C1"/>
    <property type="match status" value="1"/>
</dbReference>
<dbReference type="InterPro" id="IPR025661">
    <property type="entry name" value="Pept_asp_AS"/>
</dbReference>
<dbReference type="CDD" id="cd02620">
    <property type="entry name" value="Peptidase_C1A_CathepsinB"/>
    <property type="match status" value="1"/>
</dbReference>
<feature type="domain" description="SMB" evidence="4">
    <location>
        <begin position="32"/>
        <end position="80"/>
    </location>
</feature>
<evidence type="ECO:0000256" key="2">
    <source>
        <dbReference type="ARBA" id="ARBA00023157"/>
    </source>
</evidence>
<keyword evidence="6" id="KW-1185">Reference proteome</keyword>
<name>A0A914A1H1_PATMI</name>
<dbReference type="GO" id="GO:0006508">
    <property type="term" value="P:proteolysis"/>
    <property type="evidence" value="ECO:0007669"/>
    <property type="project" value="InterPro"/>
</dbReference>
<keyword evidence="2" id="KW-1015">Disulfide bond</keyword>